<dbReference type="GO" id="GO:0034976">
    <property type="term" value="P:response to endoplasmic reticulum stress"/>
    <property type="evidence" value="ECO:0007669"/>
    <property type="project" value="TreeGrafter"/>
</dbReference>
<sequence>MNKIRRIRIVFAVLGLMISPVITNAQGIEFLHNLDEALAKAKAENKMVFIDFYTSWCGPCKVMSNEVFPLATVGSYFNSQFINCKIQCDDKGVGVELGKKYQINAYPTLMFVDKNGAIVHSAAGGLSGEGLIALAKTAANPERNLLSITNEWDAGNRKEEFVAKYFNALKKAYRGEKASADFTKYFNELSANDKAKKSTYELVKTVGTAPFSPVFEYLETNRNAYAKSVGEAEIDKFIANTYLWYLRGLVGNDPRPEFKAAMVKFKAKNYPYYDEYAMFYNVFETFDSKGSVDIDEYMRRGTAFLAKYGKNNDSYTLALTSLLGNCTGYKDEGAAGIKWMEDLLERNRDPKYLSVYFYILWRNYNLEKALVVGNEMRDNEIKAGKSTKTVDSQIEMVKGLKVREKKAKV</sequence>
<evidence type="ECO:0000313" key="3">
    <source>
        <dbReference type="EMBL" id="SMO33654.1"/>
    </source>
</evidence>
<keyword evidence="1" id="KW-0676">Redox-active center</keyword>
<evidence type="ECO:0000259" key="2">
    <source>
        <dbReference type="PROSITE" id="PS51352"/>
    </source>
</evidence>
<dbReference type="Gene3D" id="3.40.30.10">
    <property type="entry name" value="Glutaredoxin"/>
    <property type="match status" value="1"/>
</dbReference>
<evidence type="ECO:0000313" key="4">
    <source>
        <dbReference type="Proteomes" id="UP000315971"/>
    </source>
</evidence>
<dbReference type="PROSITE" id="PS51352">
    <property type="entry name" value="THIOREDOXIN_2"/>
    <property type="match status" value="1"/>
</dbReference>
<organism evidence="3 4">
    <name type="scientific">Solitalea koreensis</name>
    <dbReference type="NCBI Taxonomy" id="543615"/>
    <lineage>
        <taxon>Bacteria</taxon>
        <taxon>Pseudomonadati</taxon>
        <taxon>Bacteroidota</taxon>
        <taxon>Sphingobacteriia</taxon>
        <taxon>Sphingobacteriales</taxon>
        <taxon>Sphingobacteriaceae</taxon>
        <taxon>Solitalea</taxon>
    </lineage>
</organism>
<proteinExistence type="predicted"/>
<dbReference type="RefSeq" id="WP_142600578.1">
    <property type="nucleotide sequence ID" value="NZ_FXSZ01000001.1"/>
</dbReference>
<dbReference type="EMBL" id="FXSZ01000001">
    <property type="protein sequence ID" value="SMO33654.1"/>
    <property type="molecule type" value="Genomic_DNA"/>
</dbReference>
<dbReference type="PANTHER" id="PTHR18929">
    <property type="entry name" value="PROTEIN DISULFIDE ISOMERASE"/>
    <property type="match status" value="1"/>
</dbReference>
<accession>A0A521AFR6</accession>
<dbReference type="InterPro" id="IPR017937">
    <property type="entry name" value="Thioredoxin_CS"/>
</dbReference>
<protein>
    <submittedName>
        <fullName evidence="3">Thioredoxin</fullName>
    </submittedName>
</protein>
<dbReference type="GO" id="GO:0006457">
    <property type="term" value="P:protein folding"/>
    <property type="evidence" value="ECO:0007669"/>
    <property type="project" value="TreeGrafter"/>
</dbReference>
<dbReference type="PROSITE" id="PS00194">
    <property type="entry name" value="THIOREDOXIN_1"/>
    <property type="match status" value="1"/>
</dbReference>
<dbReference type="InterPro" id="IPR013766">
    <property type="entry name" value="Thioredoxin_domain"/>
</dbReference>
<dbReference type="AlphaFoldDB" id="A0A521AFR6"/>
<dbReference type="InterPro" id="IPR036249">
    <property type="entry name" value="Thioredoxin-like_sf"/>
</dbReference>
<keyword evidence="4" id="KW-1185">Reference proteome</keyword>
<reference evidence="3 4" key="1">
    <citation type="submission" date="2017-05" db="EMBL/GenBank/DDBJ databases">
        <authorList>
            <person name="Varghese N."/>
            <person name="Submissions S."/>
        </authorList>
    </citation>
    <scope>NUCLEOTIDE SEQUENCE [LARGE SCALE GENOMIC DNA]</scope>
    <source>
        <strain evidence="3 4">DSM 21342</strain>
    </source>
</reference>
<dbReference type="OrthoDB" id="120730at2"/>
<name>A0A521AFR6_9SPHI</name>
<dbReference type="Pfam" id="PF00085">
    <property type="entry name" value="Thioredoxin"/>
    <property type="match status" value="1"/>
</dbReference>
<dbReference type="SUPFAM" id="SSF52833">
    <property type="entry name" value="Thioredoxin-like"/>
    <property type="match status" value="1"/>
</dbReference>
<gene>
    <name evidence="3" type="ORF">SAMN06265350_101118</name>
</gene>
<feature type="domain" description="Thioredoxin" evidence="2">
    <location>
        <begin position="11"/>
        <end position="140"/>
    </location>
</feature>
<evidence type="ECO:0000256" key="1">
    <source>
        <dbReference type="ARBA" id="ARBA00023284"/>
    </source>
</evidence>
<dbReference type="GO" id="GO:0003756">
    <property type="term" value="F:protein disulfide isomerase activity"/>
    <property type="evidence" value="ECO:0007669"/>
    <property type="project" value="TreeGrafter"/>
</dbReference>
<dbReference type="Proteomes" id="UP000315971">
    <property type="component" value="Unassembled WGS sequence"/>
</dbReference>